<dbReference type="EMBL" id="KQ964490">
    <property type="protein sequence ID" value="KXN70874.1"/>
    <property type="molecule type" value="Genomic_DNA"/>
</dbReference>
<proteinExistence type="predicted"/>
<dbReference type="Gene3D" id="2.60.40.150">
    <property type="entry name" value="C2 domain"/>
    <property type="match status" value="1"/>
</dbReference>
<dbReference type="CDD" id="cd00030">
    <property type="entry name" value="C2"/>
    <property type="match status" value="1"/>
</dbReference>
<dbReference type="Pfam" id="PF00168">
    <property type="entry name" value="C2"/>
    <property type="match status" value="1"/>
</dbReference>
<evidence type="ECO:0000259" key="1">
    <source>
        <dbReference type="PROSITE" id="PS50004"/>
    </source>
</evidence>
<protein>
    <recommendedName>
        <fullName evidence="1">C2 domain-containing protein</fullName>
    </recommendedName>
</protein>
<keyword evidence="3" id="KW-1185">Reference proteome</keyword>
<evidence type="ECO:0000313" key="3">
    <source>
        <dbReference type="Proteomes" id="UP000070444"/>
    </source>
</evidence>
<reference evidence="2 3" key="1">
    <citation type="journal article" date="2015" name="Genome Biol. Evol.">
        <title>Phylogenomic analyses indicate that early fungi evolved digesting cell walls of algal ancestors of land plants.</title>
        <authorList>
            <person name="Chang Y."/>
            <person name="Wang S."/>
            <person name="Sekimoto S."/>
            <person name="Aerts A.L."/>
            <person name="Choi C."/>
            <person name="Clum A."/>
            <person name="LaButti K.M."/>
            <person name="Lindquist E.A."/>
            <person name="Yee Ngan C."/>
            <person name="Ohm R.A."/>
            <person name="Salamov A.A."/>
            <person name="Grigoriev I.V."/>
            <person name="Spatafora J.W."/>
            <person name="Berbee M.L."/>
        </authorList>
    </citation>
    <scope>NUCLEOTIDE SEQUENCE [LARGE SCALE GENOMIC DNA]</scope>
    <source>
        <strain evidence="2 3">NRRL 28638</strain>
    </source>
</reference>
<dbReference type="OrthoDB" id="270970at2759"/>
<dbReference type="SUPFAM" id="SSF49562">
    <property type="entry name" value="C2 domain (Calcium/lipid-binding domain, CaLB)"/>
    <property type="match status" value="1"/>
</dbReference>
<sequence>MTKVKVDVIQARDFTGDSEQRGINNAYLQLCILNPSISQKQTTKPHSGPGNSVSFGESFEFDANETDDLQVKLCDDEFLWGEKLTGARIPLRDVFEKGGNMNGWFPLSEIMNEESSGEVLLNIHT</sequence>
<accession>A0A137P7G3</accession>
<gene>
    <name evidence="2" type="ORF">CONCODRAFT_6499</name>
</gene>
<name>A0A137P7G3_CONC2</name>
<dbReference type="AlphaFoldDB" id="A0A137P7G3"/>
<organism evidence="2 3">
    <name type="scientific">Conidiobolus coronatus (strain ATCC 28846 / CBS 209.66 / NRRL 28638)</name>
    <name type="common">Delacroixia coronata</name>
    <dbReference type="NCBI Taxonomy" id="796925"/>
    <lineage>
        <taxon>Eukaryota</taxon>
        <taxon>Fungi</taxon>
        <taxon>Fungi incertae sedis</taxon>
        <taxon>Zoopagomycota</taxon>
        <taxon>Entomophthoromycotina</taxon>
        <taxon>Entomophthoromycetes</taxon>
        <taxon>Entomophthorales</taxon>
        <taxon>Ancylistaceae</taxon>
        <taxon>Conidiobolus</taxon>
    </lineage>
</organism>
<dbReference type="InterPro" id="IPR035892">
    <property type="entry name" value="C2_domain_sf"/>
</dbReference>
<dbReference type="InterPro" id="IPR000008">
    <property type="entry name" value="C2_dom"/>
</dbReference>
<dbReference type="PROSITE" id="PS50004">
    <property type="entry name" value="C2"/>
    <property type="match status" value="1"/>
</dbReference>
<evidence type="ECO:0000313" key="2">
    <source>
        <dbReference type="EMBL" id="KXN70874.1"/>
    </source>
</evidence>
<dbReference type="Proteomes" id="UP000070444">
    <property type="component" value="Unassembled WGS sequence"/>
</dbReference>
<feature type="domain" description="C2" evidence="1">
    <location>
        <begin position="1"/>
        <end position="105"/>
    </location>
</feature>